<evidence type="ECO:0000256" key="3">
    <source>
        <dbReference type="ARBA" id="ARBA00022750"/>
    </source>
</evidence>
<feature type="domain" description="Integrase catalytic" evidence="5">
    <location>
        <begin position="168"/>
        <end position="344"/>
    </location>
</feature>
<accession>A0A452XBZ4</accession>
<evidence type="ECO:0000313" key="6">
    <source>
        <dbReference type="EnsemblPlants" id="AET0Gv20017800.1"/>
    </source>
</evidence>
<dbReference type="PANTHER" id="PTHR42648:SF25">
    <property type="entry name" value="RNA-DIRECTED DNA POLYMERASE"/>
    <property type="match status" value="1"/>
</dbReference>
<dbReference type="Pfam" id="PF22936">
    <property type="entry name" value="Pol_BBD"/>
    <property type="match status" value="1"/>
</dbReference>
<dbReference type="InterPro" id="IPR043502">
    <property type="entry name" value="DNA/RNA_pol_sf"/>
</dbReference>
<dbReference type="InterPro" id="IPR012337">
    <property type="entry name" value="RNaseH-like_sf"/>
</dbReference>
<dbReference type="Proteomes" id="UP000015105">
    <property type="component" value="Unassembled WGS sequence"/>
</dbReference>
<reference evidence="7" key="2">
    <citation type="journal article" date="2017" name="Nat. Plants">
        <title>The Aegilops tauschii genome reveals multiple impacts of transposons.</title>
        <authorList>
            <person name="Zhao G."/>
            <person name="Zou C."/>
            <person name="Li K."/>
            <person name="Wang K."/>
            <person name="Li T."/>
            <person name="Gao L."/>
            <person name="Zhang X."/>
            <person name="Wang H."/>
            <person name="Yang Z."/>
            <person name="Liu X."/>
            <person name="Jiang W."/>
            <person name="Mao L."/>
            <person name="Kong X."/>
            <person name="Jiao Y."/>
            <person name="Jia J."/>
        </authorList>
    </citation>
    <scope>NUCLEOTIDE SEQUENCE [LARGE SCALE GENOMIC DNA]</scope>
    <source>
        <strain evidence="7">cv. AL8/78</strain>
    </source>
</reference>
<dbReference type="Pfam" id="PF07727">
    <property type="entry name" value="RVT_2"/>
    <property type="match status" value="1"/>
</dbReference>
<dbReference type="InterPro" id="IPR036397">
    <property type="entry name" value="RNaseH_sf"/>
</dbReference>
<reference evidence="7" key="1">
    <citation type="journal article" date="2014" name="Science">
        <title>Ancient hybridizations among the ancestral genomes of bread wheat.</title>
        <authorList>
            <consortium name="International Wheat Genome Sequencing Consortium,"/>
            <person name="Marcussen T."/>
            <person name="Sandve S.R."/>
            <person name="Heier L."/>
            <person name="Spannagl M."/>
            <person name="Pfeifer M."/>
            <person name="Jakobsen K.S."/>
            <person name="Wulff B.B."/>
            <person name="Steuernagel B."/>
            <person name="Mayer K.F."/>
            <person name="Olsen O.A."/>
        </authorList>
    </citation>
    <scope>NUCLEOTIDE SEQUENCE [LARGE SCALE GENOMIC DNA]</scope>
    <source>
        <strain evidence="7">cv. AL8/78</strain>
    </source>
</reference>
<keyword evidence="1" id="KW-0645">Protease</keyword>
<keyword evidence="4" id="KW-0378">Hydrolase</keyword>
<keyword evidence="2" id="KW-0479">Metal-binding</keyword>
<dbReference type="GO" id="GO:0003676">
    <property type="term" value="F:nucleic acid binding"/>
    <property type="evidence" value="ECO:0007669"/>
    <property type="project" value="InterPro"/>
</dbReference>
<dbReference type="GO" id="GO:0015074">
    <property type="term" value="P:DNA integration"/>
    <property type="evidence" value="ECO:0007669"/>
    <property type="project" value="InterPro"/>
</dbReference>
<evidence type="ECO:0000256" key="1">
    <source>
        <dbReference type="ARBA" id="ARBA00022670"/>
    </source>
</evidence>
<reference evidence="6" key="3">
    <citation type="submission" date="2019-03" db="UniProtKB">
        <authorList>
            <consortium name="EnsemblPlants"/>
        </authorList>
    </citation>
    <scope>IDENTIFICATION</scope>
</reference>
<dbReference type="Pfam" id="PF25597">
    <property type="entry name" value="SH3_retrovirus"/>
    <property type="match status" value="1"/>
</dbReference>
<keyword evidence="3" id="KW-0064">Aspartyl protease</keyword>
<dbReference type="GO" id="GO:0046872">
    <property type="term" value="F:metal ion binding"/>
    <property type="evidence" value="ECO:0007669"/>
    <property type="project" value="UniProtKB-KW"/>
</dbReference>
<dbReference type="InterPro" id="IPR057670">
    <property type="entry name" value="SH3_retrovirus"/>
</dbReference>
<evidence type="ECO:0000313" key="7">
    <source>
        <dbReference type="Proteomes" id="UP000015105"/>
    </source>
</evidence>
<dbReference type="CDD" id="cd09272">
    <property type="entry name" value="RNase_HI_RT_Ty1"/>
    <property type="match status" value="1"/>
</dbReference>
<protein>
    <recommendedName>
        <fullName evidence="5">Integrase catalytic domain-containing protein</fullName>
    </recommendedName>
</protein>
<sequence length="973" mass="108416">MTGSIEKFTELDKTIVGAVRFGDGSVVEIAGRGTVLILARNGGHRGLTDVYYIPKLCSNIISLGQMEEHGCKVVLEKSFLRIFDRDRFLLMKVPRGRNRLYTINLKMGTPVCLLASVADRAWLWHARFGHLNFEALKSLAQHDMVKGLPLVNHVGQVCDGCLIGKQKRASFPKQTSYRATEKLSLVHANLCGPITPCTPAGNKYFLLMVDDFSRYMWLVLIKSKDQAFSAFKKIKVSAELQVGSKLKMLRTDRGGEFTSNEFSVFCEERGIARQLTAPYTPQQNGVVERRNQTIVAMARSLLKSQGMPGVFWGEAVMTAVYLLNRSPTKSVIGKTPYEAWRDRKPSVEHLRTFGCTAHVKVTGPSGGKLADRSIPTVFIGYEQGTKAYRLYDPTSKRICVSRDVVFEEGRRWDWNTASLPRHGDIEEYFVVHTEPEVDNSTSVAPLQIQIEEHAAQTPGSGGMGTPGNSAVLADAGSIATNQSSVAEMPESTQFETPQSALRMRSLDELYDETSPSWTPIDMDHVQQLELCMLGEDEPTHHTEALKHEAWKAAMKDELKSIEDNETWELTTLPAGVRPIGLKWVFKLKKDAAGNTIRHKARLVAKGYVQRRGIDFDEVFAPVARLETVRLLIAVAAQEGWEIHHLDVKSAFLNGELEEEVYVVQTPGFEQKESEEKVFKLRKALYGLRQAPRAWNIKLDRSLISLGFFRSPLEHDVYVRSSGGARLLVGVYVDDLVVTGSNIDEVKKFKKQMLDLFSMSDLGLLSYYLGIEVKQSEEGIKLSQTSYASKILEKTGMLQSNTCQVPMEQRLKLRKSGEGKKVDATYYRSVVGSLRYLVNTRPDLAYSVGIVSRYMECPTSQHLAAVKQILRYIRGILNLGCSYVRKSSQELNLLGYSDSDHAGDTDDCKSTIGVMYFLGGCPISWLSQKQKVVALSSCEAEYIAAATAACQGVWLSRLLCKDDRKGACEGAIVG</sequence>
<dbReference type="STRING" id="200361.A0A452XBZ4"/>
<dbReference type="InterPro" id="IPR013103">
    <property type="entry name" value="RVT_2"/>
</dbReference>
<dbReference type="GO" id="GO:0006508">
    <property type="term" value="P:proteolysis"/>
    <property type="evidence" value="ECO:0007669"/>
    <property type="project" value="UniProtKB-KW"/>
</dbReference>
<dbReference type="Gramene" id="AET0Gv20017800.1">
    <property type="protein sequence ID" value="AET0Gv20017800.1"/>
    <property type="gene ID" value="AET0Gv20017800"/>
</dbReference>
<dbReference type="AlphaFoldDB" id="A0A452XBZ4"/>
<dbReference type="PANTHER" id="PTHR42648">
    <property type="entry name" value="TRANSPOSASE, PUTATIVE-RELATED"/>
    <property type="match status" value="1"/>
</dbReference>
<dbReference type="InterPro" id="IPR054722">
    <property type="entry name" value="PolX-like_BBD"/>
</dbReference>
<evidence type="ECO:0000259" key="5">
    <source>
        <dbReference type="PROSITE" id="PS50994"/>
    </source>
</evidence>
<dbReference type="Gene3D" id="3.30.420.10">
    <property type="entry name" value="Ribonuclease H-like superfamily/Ribonuclease H"/>
    <property type="match status" value="1"/>
</dbReference>
<organism evidence="6 7">
    <name type="scientific">Aegilops tauschii subsp. strangulata</name>
    <name type="common">Goatgrass</name>
    <dbReference type="NCBI Taxonomy" id="200361"/>
    <lineage>
        <taxon>Eukaryota</taxon>
        <taxon>Viridiplantae</taxon>
        <taxon>Streptophyta</taxon>
        <taxon>Embryophyta</taxon>
        <taxon>Tracheophyta</taxon>
        <taxon>Spermatophyta</taxon>
        <taxon>Magnoliopsida</taxon>
        <taxon>Liliopsida</taxon>
        <taxon>Poales</taxon>
        <taxon>Poaceae</taxon>
        <taxon>BOP clade</taxon>
        <taxon>Pooideae</taxon>
        <taxon>Triticodae</taxon>
        <taxon>Triticeae</taxon>
        <taxon>Triticinae</taxon>
        <taxon>Aegilops</taxon>
    </lineage>
</organism>
<dbReference type="InterPro" id="IPR039537">
    <property type="entry name" value="Retrotran_Ty1/copia-like"/>
</dbReference>
<dbReference type="InterPro" id="IPR001584">
    <property type="entry name" value="Integrase_cat-core"/>
</dbReference>
<name>A0A452XBZ4_AEGTS</name>
<dbReference type="GO" id="GO:0004190">
    <property type="term" value="F:aspartic-type endopeptidase activity"/>
    <property type="evidence" value="ECO:0007669"/>
    <property type="project" value="UniProtKB-KW"/>
</dbReference>
<evidence type="ECO:0000256" key="4">
    <source>
        <dbReference type="ARBA" id="ARBA00022801"/>
    </source>
</evidence>
<dbReference type="Pfam" id="PF13976">
    <property type="entry name" value="gag_pre-integrs"/>
    <property type="match status" value="1"/>
</dbReference>
<keyword evidence="7" id="KW-1185">Reference proteome</keyword>
<dbReference type="PROSITE" id="PS50994">
    <property type="entry name" value="INTEGRASE"/>
    <property type="match status" value="1"/>
</dbReference>
<proteinExistence type="predicted"/>
<dbReference type="InterPro" id="IPR025724">
    <property type="entry name" value="GAG-pre-integrase_dom"/>
</dbReference>
<evidence type="ECO:0000256" key="2">
    <source>
        <dbReference type="ARBA" id="ARBA00022723"/>
    </source>
</evidence>
<dbReference type="EnsemblPlants" id="AET0Gv20017800.1">
    <property type="protein sequence ID" value="AET0Gv20017800.1"/>
    <property type="gene ID" value="AET0Gv20017800"/>
</dbReference>
<dbReference type="SUPFAM" id="SSF53098">
    <property type="entry name" value="Ribonuclease H-like"/>
    <property type="match status" value="1"/>
</dbReference>
<dbReference type="SUPFAM" id="SSF56672">
    <property type="entry name" value="DNA/RNA polymerases"/>
    <property type="match status" value="1"/>
</dbReference>
<dbReference type="Pfam" id="PF00665">
    <property type="entry name" value="rve"/>
    <property type="match status" value="1"/>
</dbReference>